<dbReference type="SMART" id="SM00228">
    <property type="entry name" value="PDZ"/>
    <property type="match status" value="2"/>
</dbReference>
<proteinExistence type="predicted"/>
<keyword evidence="4" id="KW-0378">Hydrolase</keyword>
<comment type="caution">
    <text evidence="4">The sequence shown here is derived from an EMBL/GenBank/DDBJ whole genome shotgun (WGS) entry which is preliminary data.</text>
</comment>
<feature type="domain" description="PDZ" evidence="3">
    <location>
        <begin position="108"/>
        <end position="161"/>
    </location>
</feature>
<evidence type="ECO:0000256" key="1">
    <source>
        <dbReference type="ARBA" id="ARBA00001947"/>
    </source>
</evidence>
<evidence type="ECO:0000256" key="2">
    <source>
        <dbReference type="SAM" id="SignalP"/>
    </source>
</evidence>
<keyword evidence="5" id="KW-1185">Reference proteome</keyword>
<dbReference type="Proteomes" id="UP000316778">
    <property type="component" value="Unassembled WGS sequence"/>
</dbReference>
<dbReference type="PANTHER" id="PTHR42837">
    <property type="entry name" value="REGULATOR OF SIGMA-E PROTEASE RSEP"/>
    <property type="match status" value="1"/>
</dbReference>
<evidence type="ECO:0000313" key="5">
    <source>
        <dbReference type="Proteomes" id="UP000316778"/>
    </source>
</evidence>
<dbReference type="PROSITE" id="PS50106">
    <property type="entry name" value="PDZ"/>
    <property type="match status" value="2"/>
</dbReference>
<feature type="chain" id="PRO_5021822761" evidence="2">
    <location>
        <begin position="27"/>
        <end position="335"/>
    </location>
</feature>
<accession>A0A562TD19</accession>
<dbReference type="InterPro" id="IPR001478">
    <property type="entry name" value="PDZ"/>
</dbReference>
<feature type="signal peptide" evidence="2">
    <location>
        <begin position="1"/>
        <end position="26"/>
    </location>
</feature>
<dbReference type="InterPro" id="IPR004387">
    <property type="entry name" value="Pept_M50_Zn"/>
</dbReference>
<dbReference type="Pfam" id="PF13180">
    <property type="entry name" value="PDZ_2"/>
    <property type="match status" value="2"/>
</dbReference>
<reference evidence="4 5" key="1">
    <citation type="journal article" date="2013" name="Stand. Genomic Sci.">
        <title>Genomic Encyclopedia of Type Strains, Phase I: The one thousand microbial genomes (KMG-I) project.</title>
        <authorList>
            <person name="Kyrpides N.C."/>
            <person name="Woyke T."/>
            <person name="Eisen J.A."/>
            <person name="Garrity G."/>
            <person name="Lilburn T.G."/>
            <person name="Beck B.J."/>
            <person name="Whitman W.B."/>
            <person name="Hugenholtz P."/>
            <person name="Klenk H.P."/>
        </authorList>
    </citation>
    <scope>NUCLEOTIDE SEQUENCE [LARGE SCALE GENOMIC DNA]</scope>
    <source>
        <strain evidence="4 5">DSM 13484</strain>
    </source>
</reference>
<keyword evidence="4" id="KW-0645">Protease</keyword>
<feature type="domain" description="PDZ" evidence="3">
    <location>
        <begin position="242"/>
        <end position="315"/>
    </location>
</feature>
<sequence length="335" mass="37020">MGKLLQTLTLAGVTCCAFIMAPPAQAQDSTTKSDKLGEYDEIIIKQKNNQDGKVTIEIKDGEVWVDGKKLEHYKDGDLSVYRRRITPRDGNAFSFSNPRRSLQFFNNEDNMIRGGRALLGVITEKKEAAGVTVREVSEGSAAEKAGIKTGDVITGVDADKIAEPQDLFEKISEYDPGDKVTVTYLRNGKENKATVTLGERKDTRVFNFTPPGPGNSDQLFRFHGPRGGQGFGDRFNWFGDDSKEARLGLSVQDTENREGARVLEITEGSAAAKAGFREDDIITEMAGTEVRSAKDVVNAYRDHQDKETITAKVKRNNKVQQITIDVPRKLNKADL</sequence>
<dbReference type="InterPro" id="IPR036034">
    <property type="entry name" value="PDZ_sf"/>
</dbReference>
<dbReference type="GO" id="GO:0016020">
    <property type="term" value="C:membrane"/>
    <property type="evidence" value="ECO:0007669"/>
    <property type="project" value="InterPro"/>
</dbReference>
<dbReference type="PANTHER" id="PTHR42837:SF2">
    <property type="entry name" value="MEMBRANE METALLOPROTEASE ARASP2, CHLOROPLASTIC-RELATED"/>
    <property type="match status" value="1"/>
</dbReference>
<organism evidence="4 5">
    <name type="scientific">Chitinophaga japonensis</name>
    <name type="common">Flexibacter japonensis</name>
    <dbReference type="NCBI Taxonomy" id="104662"/>
    <lineage>
        <taxon>Bacteria</taxon>
        <taxon>Pseudomonadati</taxon>
        <taxon>Bacteroidota</taxon>
        <taxon>Chitinophagia</taxon>
        <taxon>Chitinophagales</taxon>
        <taxon>Chitinophagaceae</taxon>
        <taxon>Chitinophaga</taxon>
    </lineage>
</organism>
<keyword evidence="2" id="KW-0732">Signal</keyword>
<dbReference type="Gene3D" id="2.30.42.10">
    <property type="match status" value="2"/>
</dbReference>
<dbReference type="SUPFAM" id="SSF50156">
    <property type="entry name" value="PDZ domain-like"/>
    <property type="match status" value="2"/>
</dbReference>
<dbReference type="OrthoDB" id="9781273at2"/>
<dbReference type="GO" id="GO:0006508">
    <property type="term" value="P:proteolysis"/>
    <property type="evidence" value="ECO:0007669"/>
    <property type="project" value="UniProtKB-KW"/>
</dbReference>
<evidence type="ECO:0000259" key="3">
    <source>
        <dbReference type="PROSITE" id="PS50106"/>
    </source>
</evidence>
<dbReference type="GO" id="GO:0004222">
    <property type="term" value="F:metalloendopeptidase activity"/>
    <property type="evidence" value="ECO:0007669"/>
    <property type="project" value="InterPro"/>
</dbReference>
<protein>
    <submittedName>
        <fullName evidence="4">Serine protease Do</fullName>
    </submittedName>
</protein>
<dbReference type="AlphaFoldDB" id="A0A562TD19"/>
<gene>
    <name evidence="4" type="ORF">LX66_0771</name>
</gene>
<dbReference type="RefSeq" id="WP_145710553.1">
    <property type="nucleotide sequence ID" value="NZ_BAAAFY010000001.1"/>
</dbReference>
<dbReference type="EMBL" id="VLLG01000002">
    <property type="protein sequence ID" value="TWI91402.1"/>
    <property type="molecule type" value="Genomic_DNA"/>
</dbReference>
<evidence type="ECO:0000313" key="4">
    <source>
        <dbReference type="EMBL" id="TWI91402.1"/>
    </source>
</evidence>
<name>A0A562TD19_CHIJA</name>
<comment type="cofactor">
    <cofactor evidence="1">
        <name>Zn(2+)</name>
        <dbReference type="ChEBI" id="CHEBI:29105"/>
    </cofactor>
</comment>